<dbReference type="InterPro" id="IPR001638">
    <property type="entry name" value="Solute-binding_3/MltF_N"/>
</dbReference>
<dbReference type="RefSeq" id="WP_263711596.1">
    <property type="nucleotide sequence ID" value="NZ_JAOWKX010000003.1"/>
</dbReference>
<keyword evidence="6" id="KW-1185">Reference proteome</keyword>
<gene>
    <name evidence="5" type="ORF">OE749_06595</name>
</gene>
<reference evidence="5 6" key="1">
    <citation type="submission" date="2022-10" db="EMBL/GenBank/DDBJ databases">
        <title>Aestuariibacter sp. AA17 isolated from Montipora capitata coral fragment.</title>
        <authorList>
            <person name="Emsley S.A."/>
            <person name="Pfannmuller K.M."/>
            <person name="Loughran R.M."/>
            <person name="Shlafstein M."/>
            <person name="Papke E."/>
            <person name="Saw J.H."/>
            <person name="Ushijima B."/>
            <person name="Videau P."/>
        </authorList>
    </citation>
    <scope>NUCLEOTIDE SEQUENCE [LARGE SCALE GENOMIC DNA]</scope>
    <source>
        <strain evidence="5 6">AA17</strain>
    </source>
</reference>
<evidence type="ECO:0000313" key="5">
    <source>
        <dbReference type="EMBL" id="MCV2884359.1"/>
    </source>
</evidence>
<sequence>MKLFFLFSLLAFFSHSPAKADTCSQLIIAGAEQWRPYSYVAYTPRPQVRGVAHSLIDIISHELHIPVTRIPKMPWKRLEILLETGDIDMVAGHYWSEEREKRWLISAPFAFESVHVLALKNASFKYESLEDLIPLRGVMPMGMEMGRAFDALRPQLDVVEVREHAQMYEMLRLGRVDYLITPLEAAQPHLNQDKTLSLHNTPLKRFGIHLSLSQKSPCAPLMPEINRIIDELIKSGKMHRLIDYHRKLALAE</sequence>
<evidence type="ECO:0000256" key="2">
    <source>
        <dbReference type="ARBA" id="ARBA00022729"/>
    </source>
</evidence>
<evidence type="ECO:0000256" key="3">
    <source>
        <dbReference type="SAM" id="SignalP"/>
    </source>
</evidence>
<evidence type="ECO:0000259" key="4">
    <source>
        <dbReference type="Pfam" id="PF00497"/>
    </source>
</evidence>
<evidence type="ECO:0000313" key="6">
    <source>
        <dbReference type="Proteomes" id="UP001652504"/>
    </source>
</evidence>
<keyword evidence="2 3" id="KW-0732">Signal</keyword>
<dbReference type="EMBL" id="JAOWKX010000003">
    <property type="protein sequence ID" value="MCV2884359.1"/>
    <property type="molecule type" value="Genomic_DNA"/>
</dbReference>
<dbReference type="SUPFAM" id="SSF53850">
    <property type="entry name" value="Periplasmic binding protein-like II"/>
    <property type="match status" value="1"/>
</dbReference>
<dbReference type="Proteomes" id="UP001652504">
    <property type="component" value="Unassembled WGS sequence"/>
</dbReference>
<comment type="caution">
    <text evidence="5">The sequence shown here is derived from an EMBL/GenBank/DDBJ whole genome shotgun (WGS) entry which is preliminary data.</text>
</comment>
<dbReference type="PANTHER" id="PTHR35936">
    <property type="entry name" value="MEMBRANE-BOUND LYTIC MUREIN TRANSGLYCOSYLASE F"/>
    <property type="match status" value="1"/>
</dbReference>
<accession>A0ABT3A6T7</accession>
<comment type="similarity">
    <text evidence="1">Belongs to the bacterial solute-binding protein 3 family.</text>
</comment>
<proteinExistence type="inferred from homology"/>
<feature type="chain" id="PRO_5046349948" evidence="3">
    <location>
        <begin position="21"/>
        <end position="252"/>
    </location>
</feature>
<feature type="domain" description="Solute-binding protein family 3/N-terminal" evidence="4">
    <location>
        <begin position="26"/>
        <end position="243"/>
    </location>
</feature>
<protein>
    <submittedName>
        <fullName evidence="5">Transporter substrate-binding domain-containing protein</fullName>
    </submittedName>
</protein>
<name>A0ABT3A6T7_9ALTE</name>
<dbReference type="Pfam" id="PF00497">
    <property type="entry name" value="SBP_bac_3"/>
    <property type="match status" value="1"/>
</dbReference>
<dbReference type="PANTHER" id="PTHR35936:SF6">
    <property type="entry name" value="AMINO ACID ABC TRANSPORTER SUBSTRATE-BINDING PAAT FAMILY PROTEIN"/>
    <property type="match status" value="1"/>
</dbReference>
<feature type="signal peptide" evidence="3">
    <location>
        <begin position="1"/>
        <end position="20"/>
    </location>
</feature>
<evidence type="ECO:0000256" key="1">
    <source>
        <dbReference type="ARBA" id="ARBA00010333"/>
    </source>
</evidence>
<organism evidence="5 6">
    <name type="scientific">Fluctibacter corallii</name>
    <dbReference type="NCBI Taxonomy" id="2984329"/>
    <lineage>
        <taxon>Bacteria</taxon>
        <taxon>Pseudomonadati</taxon>
        <taxon>Pseudomonadota</taxon>
        <taxon>Gammaproteobacteria</taxon>
        <taxon>Alteromonadales</taxon>
        <taxon>Alteromonadaceae</taxon>
        <taxon>Fluctibacter</taxon>
    </lineage>
</organism>
<dbReference type="Gene3D" id="3.40.190.10">
    <property type="entry name" value="Periplasmic binding protein-like II"/>
    <property type="match status" value="2"/>
</dbReference>